<dbReference type="InterPro" id="IPR001937">
    <property type="entry name" value="GalP_UDPtransf1"/>
</dbReference>
<dbReference type="CDD" id="cd00148">
    <property type="entry name" value="PROF"/>
    <property type="match status" value="1"/>
</dbReference>
<evidence type="ECO:0000313" key="17">
    <source>
        <dbReference type="EMBL" id="CAG8695211.1"/>
    </source>
</evidence>
<keyword evidence="10 12" id="KW-0299">Galactose metabolism</keyword>
<comment type="function">
    <text evidence="13">Binds to actin and affects the structure of the cytoskeleton. At high concentrations, profilin prevents the polymerization of actin, whereas it enhances it at low concentrations.</text>
</comment>
<comment type="cofactor">
    <cofactor evidence="2">
        <name>Zn(2+)</name>
        <dbReference type="ChEBI" id="CHEBI:29105"/>
    </cofactor>
</comment>
<evidence type="ECO:0000256" key="10">
    <source>
        <dbReference type="ARBA" id="ARBA00023144"/>
    </source>
</evidence>
<evidence type="ECO:0000259" key="16">
    <source>
        <dbReference type="Pfam" id="PF02744"/>
    </source>
</evidence>
<keyword evidence="8 12" id="KW-0479">Metal-binding</keyword>
<evidence type="ECO:0000256" key="5">
    <source>
        <dbReference type="ARBA" id="ARBA00010951"/>
    </source>
</evidence>
<name>A0ABN7UX61_GIGMA</name>
<dbReference type="InterPro" id="IPR036265">
    <property type="entry name" value="HIT-like_sf"/>
</dbReference>
<evidence type="ECO:0000256" key="7">
    <source>
        <dbReference type="ARBA" id="ARBA00022695"/>
    </source>
</evidence>
<keyword evidence="7 12" id="KW-0548">Nucleotidyltransferase</keyword>
<comment type="similarity">
    <text evidence="4 14">Belongs to the profilin family.</text>
</comment>
<dbReference type="InterPro" id="IPR048278">
    <property type="entry name" value="PFN"/>
</dbReference>
<comment type="catalytic activity">
    <reaction evidence="1 12">
        <text>alpha-D-galactose 1-phosphate + UDP-alpha-D-glucose = alpha-D-glucose 1-phosphate + UDP-alpha-D-galactose</text>
        <dbReference type="Rhea" id="RHEA:13989"/>
        <dbReference type="ChEBI" id="CHEBI:58336"/>
        <dbReference type="ChEBI" id="CHEBI:58601"/>
        <dbReference type="ChEBI" id="CHEBI:58885"/>
        <dbReference type="ChEBI" id="CHEBI:66914"/>
        <dbReference type="EC" id="2.7.7.12"/>
    </reaction>
</comment>
<dbReference type="NCBIfam" id="NF008724">
    <property type="entry name" value="PRK11720.1"/>
    <property type="match status" value="1"/>
</dbReference>
<keyword evidence="11 12" id="KW-0119">Carbohydrate metabolism</keyword>
<dbReference type="Pfam" id="PF00235">
    <property type="entry name" value="Profilin"/>
    <property type="match status" value="1"/>
</dbReference>
<comment type="subunit">
    <text evidence="13">Occurs in many kinds of cells as a complex with monomeric actin in a 1:1 ratio.</text>
</comment>
<evidence type="ECO:0000256" key="4">
    <source>
        <dbReference type="ARBA" id="ARBA00010058"/>
    </source>
</evidence>
<keyword evidence="6 12" id="KW-0808">Transferase</keyword>
<dbReference type="InterPro" id="IPR005849">
    <property type="entry name" value="GalP_Utransf_N"/>
</dbReference>
<dbReference type="Proteomes" id="UP000789901">
    <property type="component" value="Unassembled WGS sequence"/>
</dbReference>
<dbReference type="SMART" id="SM00392">
    <property type="entry name" value="PROF"/>
    <property type="match status" value="1"/>
</dbReference>
<keyword evidence="14" id="KW-0009">Actin-binding</keyword>
<evidence type="ECO:0000256" key="11">
    <source>
        <dbReference type="ARBA" id="ARBA00023277"/>
    </source>
</evidence>
<comment type="caution">
    <text evidence="17">The sequence shown here is derived from an EMBL/GenBank/DDBJ whole genome shotgun (WGS) entry which is preliminary data.</text>
</comment>
<dbReference type="CDD" id="cd00608">
    <property type="entry name" value="GalT"/>
    <property type="match status" value="1"/>
</dbReference>
<protein>
    <recommendedName>
        <fullName evidence="12 14">Multifunctional fusion protein</fullName>
    </recommendedName>
    <domain>
        <recommendedName>
            <fullName evidence="12">Galactose-1-phosphate uridylyltransferase</fullName>
            <ecNumber evidence="12">2.7.7.12</ecNumber>
        </recommendedName>
    </domain>
    <domain>
        <recommendedName>
            <fullName evidence="14">Profilin</fullName>
        </recommendedName>
    </domain>
</protein>
<dbReference type="SUPFAM" id="SSF54197">
    <property type="entry name" value="HIT-like"/>
    <property type="match status" value="2"/>
</dbReference>
<evidence type="ECO:0000256" key="1">
    <source>
        <dbReference type="ARBA" id="ARBA00001107"/>
    </source>
</evidence>
<dbReference type="InterPro" id="IPR005850">
    <property type="entry name" value="GalP_Utransf_C"/>
</dbReference>
<reference evidence="17 18" key="1">
    <citation type="submission" date="2021-06" db="EMBL/GenBank/DDBJ databases">
        <authorList>
            <person name="Kallberg Y."/>
            <person name="Tangrot J."/>
            <person name="Rosling A."/>
        </authorList>
    </citation>
    <scope>NUCLEOTIDE SEQUENCE [LARGE SCALE GENOMIC DNA]</scope>
    <source>
        <strain evidence="17 18">120-4 pot B 10/14</strain>
    </source>
</reference>
<keyword evidence="18" id="KW-1185">Reference proteome</keyword>
<evidence type="ECO:0000256" key="14">
    <source>
        <dbReference type="RuleBase" id="RU003909"/>
    </source>
</evidence>
<dbReference type="NCBIfam" id="TIGR00209">
    <property type="entry name" value="galT_1"/>
    <property type="match status" value="1"/>
</dbReference>
<proteinExistence type="inferred from homology"/>
<dbReference type="PRINTS" id="PR00392">
    <property type="entry name" value="PROFILIN"/>
</dbReference>
<feature type="domain" description="Galactose-1-phosphate uridyl transferase C-terminal" evidence="16">
    <location>
        <begin position="307"/>
        <end position="472"/>
    </location>
</feature>
<keyword evidence="13" id="KW-0206">Cytoskeleton</keyword>
<keyword evidence="9" id="KW-0862">Zinc</keyword>
<dbReference type="Pfam" id="PF01087">
    <property type="entry name" value="GalP_UDP_transf"/>
    <property type="match status" value="1"/>
</dbReference>
<dbReference type="PROSITE" id="PS00117">
    <property type="entry name" value="GAL_P_UDP_TRANSF_I"/>
    <property type="match status" value="1"/>
</dbReference>
<sequence length="473" mass="54004">MSWQTYIDSNLLGTGKITQAAIYGHDGTLWAASADFNPAQEEIKNIIVSFDDATKIQENGIRCNGTKYYALFHDNQTIHGKNAQKGTEGVIAEKTNQAVILGTYREGTAPGEANKVIGDLADYLRSMSEFDFNEHSHRRYNPLTNSWVLCSPHRTKRPWQGQQETADNESLPSYDPSCYLCPGNRRAQGDTNPEYQNTFIFTNDFAAVKSDQPQFLHKPDGVRGECKVMCFSPKHNITVAEMSKDAIIPVIKAWIEVYRNSFSIPYINHVQIFENKGAIMGCSNPHPHCQIWCTESIPEEPTKELISMTKYYEKNKSCLLCDYVLLETLKLQDKPRIVCENDSFVCVTPFWAIWPYETMIIAKSHVKSLIELDGEKQLNDLADIIRRITCRYDNVFKCSFPYSMGIHQAPVDENDHSHDSHLHLHFYPALLRSPTVKKFLVGYEMLAEPQRDLTPEQAAETLRKCSEIHYKQK</sequence>
<evidence type="ECO:0000259" key="15">
    <source>
        <dbReference type="Pfam" id="PF01087"/>
    </source>
</evidence>
<evidence type="ECO:0000256" key="9">
    <source>
        <dbReference type="ARBA" id="ARBA00022833"/>
    </source>
</evidence>
<dbReference type="InterPro" id="IPR005455">
    <property type="entry name" value="PFN_euk"/>
</dbReference>
<evidence type="ECO:0000256" key="6">
    <source>
        <dbReference type="ARBA" id="ARBA00022679"/>
    </source>
</evidence>
<organism evidence="17 18">
    <name type="scientific">Gigaspora margarita</name>
    <dbReference type="NCBI Taxonomy" id="4874"/>
    <lineage>
        <taxon>Eukaryota</taxon>
        <taxon>Fungi</taxon>
        <taxon>Fungi incertae sedis</taxon>
        <taxon>Mucoromycota</taxon>
        <taxon>Glomeromycotina</taxon>
        <taxon>Glomeromycetes</taxon>
        <taxon>Diversisporales</taxon>
        <taxon>Gigasporaceae</taxon>
        <taxon>Gigaspora</taxon>
    </lineage>
</organism>
<dbReference type="PANTHER" id="PTHR11943:SF1">
    <property type="entry name" value="GALACTOSE-1-PHOSPHATE URIDYLYLTRANSFERASE"/>
    <property type="match status" value="1"/>
</dbReference>
<evidence type="ECO:0000256" key="3">
    <source>
        <dbReference type="ARBA" id="ARBA00004947"/>
    </source>
</evidence>
<evidence type="ECO:0000256" key="2">
    <source>
        <dbReference type="ARBA" id="ARBA00001947"/>
    </source>
</evidence>
<evidence type="ECO:0000313" key="18">
    <source>
        <dbReference type="Proteomes" id="UP000789901"/>
    </source>
</evidence>
<dbReference type="SUPFAM" id="SSF55770">
    <property type="entry name" value="Profilin (actin-binding protein)"/>
    <property type="match status" value="1"/>
</dbReference>
<feature type="domain" description="Galactose-1-phosphate uridyl transferase N-terminal" evidence="15">
    <location>
        <begin position="129"/>
        <end position="298"/>
    </location>
</feature>
<evidence type="ECO:0000256" key="13">
    <source>
        <dbReference type="RuleBase" id="RU003908"/>
    </source>
</evidence>
<comment type="similarity">
    <text evidence="5 12">Belongs to the galactose-1-phosphate uridylyltransferase type 1 family.</text>
</comment>
<gene>
    <name evidence="17" type="ORF">GMARGA_LOCUS11767</name>
</gene>
<dbReference type="EC" id="2.7.7.12" evidence="12"/>
<accession>A0ABN7UX61</accession>
<comment type="pathway">
    <text evidence="3 12">Carbohydrate metabolism; galactose metabolism.</text>
</comment>
<dbReference type="PANTHER" id="PTHR11943">
    <property type="entry name" value="GALACTOSE-1-PHOSPHATE URIDYLYLTRANSFERASE"/>
    <property type="match status" value="1"/>
</dbReference>
<dbReference type="PROSITE" id="PS00414">
    <property type="entry name" value="PROFILIN"/>
    <property type="match status" value="1"/>
</dbReference>
<dbReference type="Gene3D" id="3.30.428.10">
    <property type="entry name" value="HIT-like"/>
    <property type="match status" value="2"/>
</dbReference>
<dbReference type="PRINTS" id="PR01640">
    <property type="entry name" value="PROFILINPLNT"/>
</dbReference>
<dbReference type="InterPro" id="IPR027310">
    <property type="entry name" value="Profilin_CS"/>
</dbReference>
<dbReference type="InterPro" id="IPR019779">
    <property type="entry name" value="GalP_UDPtransf1_His-AS"/>
</dbReference>
<dbReference type="Pfam" id="PF02744">
    <property type="entry name" value="GalP_UDP_tr_C"/>
    <property type="match status" value="1"/>
</dbReference>
<evidence type="ECO:0000256" key="8">
    <source>
        <dbReference type="ARBA" id="ARBA00022723"/>
    </source>
</evidence>
<dbReference type="EMBL" id="CAJVQB010006990">
    <property type="protein sequence ID" value="CAG8695211.1"/>
    <property type="molecule type" value="Genomic_DNA"/>
</dbReference>
<keyword evidence="13" id="KW-0963">Cytoplasm</keyword>
<dbReference type="InterPro" id="IPR036140">
    <property type="entry name" value="PFN_sf"/>
</dbReference>
<dbReference type="Gene3D" id="3.30.450.30">
    <property type="entry name" value="Dynein light chain 2a, cytoplasmic"/>
    <property type="match status" value="1"/>
</dbReference>
<evidence type="ECO:0000256" key="12">
    <source>
        <dbReference type="RuleBase" id="RU000506"/>
    </source>
</evidence>